<evidence type="ECO:0000259" key="1">
    <source>
        <dbReference type="Pfam" id="PF00535"/>
    </source>
</evidence>
<dbReference type="STRING" id="1619044.UY92_C0007G0037"/>
<keyword evidence="2" id="KW-0808">Transferase</keyword>
<protein>
    <submittedName>
        <fullName evidence="2">Glycosyl transferase, family 2</fullName>
    </submittedName>
</protein>
<dbReference type="EMBL" id="LCRX01000007">
    <property type="protein sequence ID" value="KKW42398.1"/>
    <property type="molecule type" value="Genomic_DNA"/>
</dbReference>
<feature type="domain" description="Glycosyltransferase 2-like" evidence="1">
    <location>
        <begin position="4"/>
        <end position="162"/>
    </location>
</feature>
<proteinExistence type="predicted"/>
<dbReference type="GO" id="GO:0016740">
    <property type="term" value="F:transferase activity"/>
    <property type="evidence" value="ECO:0007669"/>
    <property type="project" value="UniProtKB-KW"/>
</dbReference>
<dbReference type="Pfam" id="PF00535">
    <property type="entry name" value="Glycos_transf_2"/>
    <property type="match status" value="1"/>
</dbReference>
<dbReference type="PANTHER" id="PTHR48090">
    <property type="entry name" value="UNDECAPRENYL-PHOSPHATE 4-DEOXY-4-FORMAMIDO-L-ARABINOSE TRANSFERASE-RELATED"/>
    <property type="match status" value="1"/>
</dbReference>
<dbReference type="AlphaFoldDB" id="A0A0G1YG21"/>
<sequence>MFIVLVPAYNESRQIAAVVKGLSPYADEVVVIDDGSRDETARLASEAGATVIVHSLNRGQGAALETGQAYARRRGADAVVHFDGDGQFDPAQIPLARQALGKSGADILFGSRFLDAASRIPPLKRFFLLPAARVVDRFFGTVTLSDAHNGFRLLNRRALQKIVITQDRMAHATEIPALAKRYGLKFAEYPVTVTYHRYGQGIGGGVKIVEDLIVGRFVE</sequence>
<comment type="caution">
    <text evidence="2">The sequence shown here is derived from an EMBL/GenBank/DDBJ whole genome shotgun (WGS) entry which is preliminary data.</text>
</comment>
<dbReference type="Gene3D" id="3.90.550.10">
    <property type="entry name" value="Spore Coat Polysaccharide Biosynthesis Protein SpsA, Chain A"/>
    <property type="match status" value="1"/>
</dbReference>
<dbReference type="PANTHER" id="PTHR48090:SF7">
    <property type="entry name" value="RFBJ PROTEIN"/>
    <property type="match status" value="1"/>
</dbReference>
<dbReference type="InterPro" id="IPR029044">
    <property type="entry name" value="Nucleotide-diphossugar_trans"/>
</dbReference>
<dbReference type="InterPro" id="IPR050256">
    <property type="entry name" value="Glycosyltransferase_2"/>
</dbReference>
<dbReference type="CDD" id="cd04179">
    <property type="entry name" value="DPM_DPG-synthase_like"/>
    <property type="match status" value="1"/>
</dbReference>
<evidence type="ECO:0000313" key="2">
    <source>
        <dbReference type="EMBL" id="KKW42398.1"/>
    </source>
</evidence>
<dbReference type="InterPro" id="IPR001173">
    <property type="entry name" value="Glyco_trans_2-like"/>
</dbReference>
<organism evidence="2 3">
    <name type="scientific">Candidatus Magasanikbacteria bacterium GW2011_GWA2_56_11</name>
    <dbReference type="NCBI Taxonomy" id="1619044"/>
    <lineage>
        <taxon>Bacteria</taxon>
        <taxon>Candidatus Magasanikiibacteriota</taxon>
    </lineage>
</organism>
<name>A0A0G1YG21_9BACT</name>
<gene>
    <name evidence="2" type="ORF">UY92_C0007G0037</name>
</gene>
<evidence type="ECO:0000313" key="3">
    <source>
        <dbReference type="Proteomes" id="UP000033870"/>
    </source>
</evidence>
<dbReference type="SUPFAM" id="SSF53448">
    <property type="entry name" value="Nucleotide-diphospho-sugar transferases"/>
    <property type="match status" value="1"/>
</dbReference>
<accession>A0A0G1YG21</accession>
<reference evidence="2 3" key="1">
    <citation type="journal article" date="2015" name="Nature">
        <title>rRNA introns, odd ribosomes, and small enigmatic genomes across a large radiation of phyla.</title>
        <authorList>
            <person name="Brown C.T."/>
            <person name="Hug L.A."/>
            <person name="Thomas B.C."/>
            <person name="Sharon I."/>
            <person name="Castelle C.J."/>
            <person name="Singh A."/>
            <person name="Wilkins M.J."/>
            <person name="Williams K.H."/>
            <person name="Banfield J.F."/>
        </authorList>
    </citation>
    <scope>NUCLEOTIDE SEQUENCE [LARGE SCALE GENOMIC DNA]</scope>
</reference>
<dbReference type="Proteomes" id="UP000033870">
    <property type="component" value="Unassembled WGS sequence"/>
</dbReference>